<dbReference type="AlphaFoldDB" id="A0A2Z2HNR2"/>
<accession>A0A2Z2HNR2</accession>
<proteinExistence type="predicted"/>
<keyword evidence="3" id="KW-0443">Lipid metabolism</keyword>
<dbReference type="CDD" id="cd09128">
    <property type="entry name" value="PLDc_unchar1_2"/>
    <property type="match status" value="1"/>
</dbReference>
<dbReference type="KEGG" id="naj:B1756_01755"/>
<dbReference type="Proteomes" id="UP000250088">
    <property type="component" value="Chromosome"/>
</dbReference>
<dbReference type="InterPro" id="IPR051406">
    <property type="entry name" value="PLD_domain"/>
</dbReference>
<dbReference type="InterPro" id="IPR001736">
    <property type="entry name" value="PLipase_D/transphosphatidylase"/>
</dbReference>
<dbReference type="OrthoDB" id="31343at2157"/>
<keyword evidence="5" id="KW-0472">Membrane</keyword>
<feature type="domain" description="PLD phosphodiesterase" evidence="6">
    <location>
        <begin position="534"/>
        <end position="561"/>
    </location>
</feature>
<feature type="region of interest" description="Disordered" evidence="4">
    <location>
        <begin position="636"/>
        <end position="739"/>
    </location>
</feature>
<dbReference type="InterPro" id="IPR025202">
    <property type="entry name" value="PLD-like_dom"/>
</dbReference>
<evidence type="ECO:0000259" key="6">
    <source>
        <dbReference type="PROSITE" id="PS50035"/>
    </source>
</evidence>
<dbReference type="GO" id="GO:0016042">
    <property type="term" value="P:lipid catabolic process"/>
    <property type="evidence" value="ECO:0007669"/>
    <property type="project" value="UniProtKB-KW"/>
</dbReference>
<keyword evidence="1" id="KW-0378">Hydrolase</keyword>
<dbReference type="SUPFAM" id="SSF56024">
    <property type="entry name" value="Phospholipase D/nuclease"/>
    <property type="match status" value="2"/>
</dbReference>
<feature type="transmembrane region" description="Helical" evidence="5">
    <location>
        <begin position="598"/>
        <end position="619"/>
    </location>
</feature>
<sequence>MVTGRTRLRLRPWLALLALTAIASGGLVSPVAAETPAATADVDPVAHGDSLAHEGTRADAANVTDSPVCLERVQSAGSAADALESSSQRDPHIVELYPNPTTHGNVGEYVALEVPPETSLANWTITDGHTTARFPNETVSGTVAATTDAEETSRLTDHSTVELEGTIRLAADGDDIDVRDGDGESIDAVAYDDAPLAERWHRLEAVEDVETGAAATVDPHEQGVWVPQDGTCVPVSSADAGEATAFVLPDSPSIPRETIRDADDRLLLGGYTITAETVADDLIAAADRGVEVAVLLESGPVGGTPETSEPVLERLVDAGVEVRALGGEGARYRFHHPKYAVADDTVLVTSENWKPGGVGGQSSRGWGVRVTDEALAEDLAAVFHADFDGWDTRSGDEFLETATFVEEQGNAPPWEDDAADRREDRQFPTEHDAATVSVEQVDLLVAPDNAEQATLEYIAGADDEILVKQASIAPDATVLAETVEAARRGVDVRILLDSTWYHEDENDALRADLERTADREDLPLEVALVEETDRFEKIHAKGVIVDREVALVGSANWNQNAFENNREVLLAVHGEEPATFYADVFEADWDGEGEPSPWSIPVTLVLAVILALAIAALIGHRYLRFGDERIVDPTLHAGSDDGTALESDASVGVGHGPRPEPIPDDAPPRGRRSRTVASGHRPREASAREDPVTTTAEFPGRFVPATRQSDAGERDSETDGADGRTETGTEDDTGGRTEP</sequence>
<dbReference type="Gene3D" id="3.30.870.10">
    <property type="entry name" value="Endonuclease Chain A"/>
    <property type="match status" value="2"/>
</dbReference>
<keyword evidence="5" id="KW-0812">Transmembrane</keyword>
<evidence type="ECO:0000256" key="3">
    <source>
        <dbReference type="ARBA" id="ARBA00023098"/>
    </source>
</evidence>
<evidence type="ECO:0000256" key="1">
    <source>
        <dbReference type="ARBA" id="ARBA00022801"/>
    </source>
</evidence>
<feature type="compositionally biased region" description="Basic and acidic residues" evidence="4">
    <location>
        <begin position="681"/>
        <end position="691"/>
    </location>
</feature>
<dbReference type="Pfam" id="PF13091">
    <property type="entry name" value="PLDc_2"/>
    <property type="match status" value="2"/>
</dbReference>
<dbReference type="PANTHER" id="PTHR43856">
    <property type="entry name" value="CARDIOLIPIN HYDROLASE"/>
    <property type="match status" value="1"/>
</dbReference>
<dbReference type="PANTHER" id="PTHR43856:SF1">
    <property type="entry name" value="MITOCHONDRIAL CARDIOLIPIN HYDROLASE"/>
    <property type="match status" value="1"/>
</dbReference>
<evidence type="ECO:0000256" key="5">
    <source>
        <dbReference type="SAM" id="Phobius"/>
    </source>
</evidence>
<evidence type="ECO:0000256" key="4">
    <source>
        <dbReference type="SAM" id="MobiDB-lite"/>
    </source>
</evidence>
<reference evidence="8" key="1">
    <citation type="submission" date="2017-02" db="EMBL/GenBank/DDBJ databases">
        <title>Natronthermophilus aegyptiacus gen. nov.,sp. nov., an aerobic, extremely halophilic alkalithermophilic archaeon isolated from the athalassohaline Wadi An Natrun, Egypt.</title>
        <authorList>
            <person name="Zhao B."/>
        </authorList>
    </citation>
    <scope>NUCLEOTIDE SEQUENCE [LARGE SCALE GENOMIC DNA]</scope>
    <source>
        <strain evidence="8">JW/NM-HA 15</strain>
    </source>
</reference>
<organism evidence="7 8">
    <name type="scientific">Natrarchaeobaculum aegyptiacum</name>
    <dbReference type="NCBI Taxonomy" id="745377"/>
    <lineage>
        <taxon>Archaea</taxon>
        <taxon>Methanobacteriati</taxon>
        <taxon>Methanobacteriota</taxon>
        <taxon>Stenosarchaea group</taxon>
        <taxon>Halobacteria</taxon>
        <taxon>Halobacteriales</taxon>
        <taxon>Natrialbaceae</taxon>
        <taxon>Natrarchaeobaculum</taxon>
    </lineage>
</organism>
<keyword evidence="5" id="KW-1133">Transmembrane helix</keyword>
<protein>
    <recommendedName>
        <fullName evidence="6">PLD phosphodiesterase domain-containing protein</fullName>
    </recommendedName>
</protein>
<keyword evidence="8" id="KW-1185">Reference proteome</keyword>
<dbReference type="PROSITE" id="PS50035">
    <property type="entry name" value="PLD"/>
    <property type="match status" value="1"/>
</dbReference>
<keyword evidence="2" id="KW-0442">Lipid degradation</keyword>
<evidence type="ECO:0000313" key="7">
    <source>
        <dbReference type="EMBL" id="ARS88606.1"/>
    </source>
</evidence>
<dbReference type="SMART" id="SM00155">
    <property type="entry name" value="PLDc"/>
    <property type="match status" value="2"/>
</dbReference>
<dbReference type="EMBL" id="CP019893">
    <property type="protein sequence ID" value="ARS88606.1"/>
    <property type="molecule type" value="Genomic_DNA"/>
</dbReference>
<evidence type="ECO:0000313" key="8">
    <source>
        <dbReference type="Proteomes" id="UP000250088"/>
    </source>
</evidence>
<gene>
    <name evidence="7" type="ORF">B1756_01755</name>
</gene>
<feature type="compositionally biased region" description="Basic and acidic residues" evidence="4">
    <location>
        <begin position="710"/>
        <end position="739"/>
    </location>
</feature>
<evidence type="ECO:0000256" key="2">
    <source>
        <dbReference type="ARBA" id="ARBA00022963"/>
    </source>
</evidence>
<name>A0A2Z2HNR2_9EURY</name>
<dbReference type="GO" id="GO:0016891">
    <property type="term" value="F:RNA endonuclease activity producing 5'-phosphomonoesters, hydrolytic mechanism"/>
    <property type="evidence" value="ECO:0007669"/>
    <property type="project" value="TreeGrafter"/>
</dbReference>